<dbReference type="RefSeq" id="WP_198576121.1">
    <property type="nucleotide sequence ID" value="NZ_JADWOX010000006.1"/>
</dbReference>
<dbReference type="EMBL" id="JADWOX010000006">
    <property type="protein sequence ID" value="MBI1684199.1"/>
    <property type="molecule type" value="Genomic_DNA"/>
</dbReference>
<sequence>MAMDDEAEALLGRIRAVRADLEAGRLTPDQVRLYRRLGRNVERITRWMDDAPDSQAAEALWAQGAQIIAAFLDEHFPLPTRH</sequence>
<keyword evidence="2" id="KW-1185">Reference proteome</keyword>
<gene>
    <name evidence="1" type="ORF">I4Q42_11025</name>
</gene>
<protein>
    <submittedName>
        <fullName evidence="1">Uncharacterized protein</fullName>
    </submittedName>
</protein>
<evidence type="ECO:0000313" key="2">
    <source>
        <dbReference type="Proteomes" id="UP000639859"/>
    </source>
</evidence>
<evidence type="ECO:0000313" key="1">
    <source>
        <dbReference type="EMBL" id="MBI1684199.1"/>
    </source>
</evidence>
<proteinExistence type="predicted"/>
<dbReference type="Proteomes" id="UP000639859">
    <property type="component" value="Unassembled WGS sequence"/>
</dbReference>
<accession>A0ABS0SX70</accession>
<organism evidence="1 2">
    <name type="scientific">Caulobacter hibisci</name>
    <dbReference type="NCBI Taxonomy" id="2035993"/>
    <lineage>
        <taxon>Bacteria</taxon>
        <taxon>Pseudomonadati</taxon>
        <taxon>Pseudomonadota</taxon>
        <taxon>Alphaproteobacteria</taxon>
        <taxon>Caulobacterales</taxon>
        <taxon>Caulobacteraceae</taxon>
        <taxon>Caulobacter</taxon>
    </lineage>
</organism>
<comment type="caution">
    <text evidence="1">The sequence shown here is derived from an EMBL/GenBank/DDBJ whole genome shotgun (WGS) entry which is preliminary data.</text>
</comment>
<reference evidence="1 2" key="1">
    <citation type="submission" date="2020-11" db="EMBL/GenBank/DDBJ databases">
        <title>genome sequence of strain KACC 18849.</title>
        <authorList>
            <person name="Gao J."/>
            <person name="Zhang X."/>
        </authorList>
    </citation>
    <scope>NUCLEOTIDE SEQUENCE [LARGE SCALE GENOMIC DNA]</scope>
    <source>
        <strain evidence="1 2">KACC 18849</strain>
    </source>
</reference>
<name>A0ABS0SX70_9CAUL</name>